<comment type="catalytic activity">
    <reaction evidence="5">
        <text>O-acetyl-L-serine + hydrogen sulfide = L-cysteine + acetate</text>
        <dbReference type="Rhea" id="RHEA:14829"/>
        <dbReference type="ChEBI" id="CHEBI:29919"/>
        <dbReference type="ChEBI" id="CHEBI:30089"/>
        <dbReference type="ChEBI" id="CHEBI:35235"/>
        <dbReference type="ChEBI" id="CHEBI:58340"/>
        <dbReference type="EC" id="2.5.1.47"/>
    </reaction>
</comment>
<dbReference type="InterPro" id="IPR050214">
    <property type="entry name" value="Cys_Synth/Cystath_Beta-Synth"/>
</dbReference>
<evidence type="ECO:0000259" key="6">
    <source>
        <dbReference type="Pfam" id="PF00291"/>
    </source>
</evidence>
<dbReference type="STRING" id="320778.ABT57_14395"/>
<dbReference type="InterPro" id="IPR001926">
    <property type="entry name" value="TrpB-like_PALP"/>
</dbReference>
<protein>
    <recommendedName>
        <fullName evidence="3">cysteine synthase</fullName>
        <ecNumber evidence="3">2.5.1.47</ecNumber>
    </recommendedName>
</protein>
<evidence type="ECO:0000256" key="4">
    <source>
        <dbReference type="ARBA" id="ARBA00022898"/>
    </source>
</evidence>
<organism evidence="7 8">
    <name type="scientific">Photobacterium ganghwense</name>
    <dbReference type="NCBI Taxonomy" id="320778"/>
    <lineage>
        <taxon>Bacteria</taxon>
        <taxon>Pseudomonadati</taxon>
        <taxon>Pseudomonadota</taxon>
        <taxon>Gammaproteobacteria</taxon>
        <taxon>Vibrionales</taxon>
        <taxon>Vibrionaceae</taxon>
        <taxon>Photobacterium</taxon>
    </lineage>
</organism>
<dbReference type="InterPro" id="IPR001216">
    <property type="entry name" value="P-phosphate_BS"/>
</dbReference>
<dbReference type="GO" id="GO:0004124">
    <property type="term" value="F:cysteine synthase activity"/>
    <property type="evidence" value="ECO:0007669"/>
    <property type="project" value="UniProtKB-EC"/>
</dbReference>
<dbReference type="OrthoDB" id="5176350at2"/>
<feature type="domain" description="Tryptophan synthase beta chain-like PALP" evidence="6">
    <location>
        <begin position="29"/>
        <end position="319"/>
    </location>
</feature>
<dbReference type="PROSITE" id="PS00901">
    <property type="entry name" value="CYS_SYNTHASE"/>
    <property type="match status" value="1"/>
</dbReference>
<evidence type="ECO:0000256" key="3">
    <source>
        <dbReference type="ARBA" id="ARBA00012681"/>
    </source>
</evidence>
<gene>
    <name evidence="7" type="ORF">ABT57_14395</name>
</gene>
<dbReference type="AlphaFoldDB" id="A0A0J1H8M0"/>
<proteinExistence type="predicted"/>
<comment type="pathway">
    <text evidence="2">Amino-acid biosynthesis; L-cysteine biosynthesis; L-cysteine from L-serine: step 2/2.</text>
</comment>
<evidence type="ECO:0000256" key="5">
    <source>
        <dbReference type="ARBA" id="ARBA00047931"/>
    </source>
</evidence>
<accession>A0A0J1H8M0</accession>
<dbReference type="EC" id="2.5.1.47" evidence="3"/>
<keyword evidence="8" id="KW-1185">Reference proteome</keyword>
<keyword evidence="4" id="KW-0663">Pyridoxal phosphate</keyword>
<evidence type="ECO:0000313" key="8">
    <source>
        <dbReference type="Proteomes" id="UP000035909"/>
    </source>
</evidence>
<dbReference type="EMBL" id="LDOU01000015">
    <property type="protein sequence ID" value="KLV08024.1"/>
    <property type="molecule type" value="Genomic_DNA"/>
</dbReference>
<sequence>MDFSLFNAQTHAPSPDKAIQMFPQLLSYSEALGNTPLIEVPSPKHGARIFAKLESGNPSGSIKDRVAFGLFCDAVNRHDFEKGPLKLIDSSGGNMARALAHLGHLCDVPVHVVIPDTAPEALLRSLAESHATITKVDRRYFLLGIIAKSQQIARENPDWTLLSQHLNLVNTAVHQHHTGAEICRQLKGKTADVWVAAVGTGGTIAGVYKALSEQNPNLKVIGCTPSEMPFGTMDPPNGDPRFAGAGGLGYGFEQPFVSLIPAPVTFQHVSHETSLKAMYQFFENTGIEIGGSAAANWVAAQRAAEHLDQNANVVTVFADAGSDADRERGKNILEKEQHTHGDASYENC</sequence>
<name>A0A0J1H8M0_9GAMM</name>
<dbReference type="PATRIC" id="fig|320778.3.peg.3129"/>
<dbReference type="Gene3D" id="3.40.50.1100">
    <property type="match status" value="2"/>
</dbReference>
<dbReference type="Proteomes" id="UP000035909">
    <property type="component" value="Unassembled WGS sequence"/>
</dbReference>
<comment type="caution">
    <text evidence="7">The sequence shown here is derived from an EMBL/GenBank/DDBJ whole genome shotgun (WGS) entry which is preliminary data.</text>
</comment>
<dbReference type="GO" id="GO:0006535">
    <property type="term" value="P:cysteine biosynthetic process from serine"/>
    <property type="evidence" value="ECO:0007669"/>
    <property type="project" value="InterPro"/>
</dbReference>
<dbReference type="RefSeq" id="WP_047885917.1">
    <property type="nucleotide sequence ID" value="NZ_CP071326.1"/>
</dbReference>
<reference evidence="7 8" key="1">
    <citation type="submission" date="2015-05" db="EMBL/GenBank/DDBJ databases">
        <title>Photobacterium galathea sp. nov.</title>
        <authorList>
            <person name="Machado H."/>
            <person name="Gram L."/>
        </authorList>
    </citation>
    <scope>NUCLEOTIDE SEQUENCE [LARGE SCALE GENOMIC DNA]</scope>
    <source>
        <strain evidence="7 8">DSM 22954</strain>
    </source>
</reference>
<comment type="cofactor">
    <cofactor evidence="1">
        <name>pyridoxal 5'-phosphate</name>
        <dbReference type="ChEBI" id="CHEBI:597326"/>
    </cofactor>
</comment>
<dbReference type="PANTHER" id="PTHR10314">
    <property type="entry name" value="CYSTATHIONINE BETA-SYNTHASE"/>
    <property type="match status" value="1"/>
</dbReference>
<dbReference type="SUPFAM" id="SSF53686">
    <property type="entry name" value="Tryptophan synthase beta subunit-like PLP-dependent enzymes"/>
    <property type="match status" value="1"/>
</dbReference>
<dbReference type="Pfam" id="PF00291">
    <property type="entry name" value="PALP"/>
    <property type="match status" value="1"/>
</dbReference>
<evidence type="ECO:0000256" key="1">
    <source>
        <dbReference type="ARBA" id="ARBA00001933"/>
    </source>
</evidence>
<evidence type="ECO:0000256" key="2">
    <source>
        <dbReference type="ARBA" id="ARBA00004962"/>
    </source>
</evidence>
<evidence type="ECO:0000313" key="7">
    <source>
        <dbReference type="EMBL" id="KLV08024.1"/>
    </source>
</evidence>
<dbReference type="InterPro" id="IPR036052">
    <property type="entry name" value="TrpB-like_PALP_sf"/>
</dbReference>